<dbReference type="AlphaFoldDB" id="A0A0A1UDF7"/>
<dbReference type="Proteomes" id="UP000014680">
    <property type="component" value="Unassembled WGS sequence"/>
</dbReference>
<sequence>MFKRREQLTPIFNKMRNNELQAKEIEIDRMVDDVLTGKGIKTEKNENKSQVCCERYSSFSVFLDGKRSCQFCGKLLCKSCCSTIKISSEREVAVCKMCGTVLDKVMWRKKMKEVKPISQIQKTFNEVYKSKQQIQCIHTSLLEISNEYIMLESNNDVINPYFICKTKDRISKFFELKSFFDKKKFLNFSQKEKTRDEEEMIKSVERLTNAFFLEIEEMTSSVSILQSFIEKFKAIKPENDMLCIDGTKCDLRRGKIEVIDVFNETSCANLINLYGQTDEICSDSDDIVDVSDEEMNERLAREEEETTQNKEKFWFEVSPRFCRCGGQLTLRGSSEALGESSKVYINHETVKPDRKGRGVMVVSIPEGFGFGWCDVFVVKRQKTFDFGNCVFLSM</sequence>
<protein>
    <submittedName>
        <fullName evidence="1">Uncharacterized protein</fullName>
    </submittedName>
</protein>
<evidence type="ECO:0000313" key="1">
    <source>
        <dbReference type="EMBL" id="ELP94587.1"/>
    </source>
</evidence>
<evidence type="ECO:0000313" key="2">
    <source>
        <dbReference type="Proteomes" id="UP000014680"/>
    </source>
</evidence>
<dbReference type="GeneID" id="14893635"/>
<dbReference type="SUPFAM" id="SSF57903">
    <property type="entry name" value="FYVE/PHD zinc finger"/>
    <property type="match status" value="1"/>
</dbReference>
<dbReference type="InterPro" id="IPR011011">
    <property type="entry name" value="Znf_FYVE_PHD"/>
</dbReference>
<accession>A0A0A1UDF7</accession>
<name>A0A0A1UDF7_ENTIV</name>
<keyword evidence="2" id="KW-1185">Reference proteome</keyword>
<gene>
    <name evidence="1" type="ORF">EIN_497470</name>
</gene>
<proteinExistence type="predicted"/>
<dbReference type="EMBL" id="KB206184">
    <property type="protein sequence ID" value="ELP94587.1"/>
    <property type="molecule type" value="Genomic_DNA"/>
</dbReference>
<reference evidence="1 2" key="1">
    <citation type="submission" date="2012-10" db="EMBL/GenBank/DDBJ databases">
        <authorList>
            <person name="Zafar N."/>
            <person name="Inman J."/>
            <person name="Hall N."/>
            <person name="Lorenzi H."/>
            <person name="Caler E."/>
        </authorList>
    </citation>
    <scope>NUCLEOTIDE SEQUENCE [LARGE SCALE GENOMIC DNA]</scope>
    <source>
        <strain evidence="1 2">IP1</strain>
    </source>
</reference>
<dbReference type="KEGG" id="eiv:EIN_497470"/>
<dbReference type="VEuPathDB" id="AmoebaDB:EIN_497470"/>
<dbReference type="RefSeq" id="XP_004261358.1">
    <property type="nucleotide sequence ID" value="XM_004261310.1"/>
</dbReference>
<organism evidence="1 2">
    <name type="scientific">Entamoeba invadens IP1</name>
    <dbReference type="NCBI Taxonomy" id="370355"/>
    <lineage>
        <taxon>Eukaryota</taxon>
        <taxon>Amoebozoa</taxon>
        <taxon>Evosea</taxon>
        <taxon>Archamoebae</taxon>
        <taxon>Mastigamoebida</taxon>
        <taxon>Entamoebidae</taxon>
        <taxon>Entamoeba</taxon>
    </lineage>
</organism>